<dbReference type="GO" id="GO:0005737">
    <property type="term" value="C:cytoplasm"/>
    <property type="evidence" value="ECO:0007669"/>
    <property type="project" value="UniProtKB-SubCell"/>
</dbReference>
<keyword evidence="3" id="KW-0004">4Fe-4S</keyword>
<dbReference type="GO" id="GO:0008173">
    <property type="term" value="F:RNA methyltransferase activity"/>
    <property type="evidence" value="ECO:0007669"/>
    <property type="project" value="InterPro"/>
</dbReference>
<evidence type="ECO:0000256" key="7">
    <source>
        <dbReference type="ARBA" id="ARBA00022691"/>
    </source>
</evidence>
<gene>
    <name evidence="12" type="ORF">K9W45_12265</name>
</gene>
<dbReference type="PANTHER" id="PTHR30544">
    <property type="entry name" value="23S RRNA METHYLTRANSFERASE"/>
    <property type="match status" value="1"/>
</dbReference>
<name>A0A9Y1BKX1_9ARCH</name>
<keyword evidence="4" id="KW-0963">Cytoplasm</keyword>
<accession>A0A9Y1BKX1</accession>
<dbReference type="InterPro" id="IPR004383">
    <property type="entry name" value="rRNA_lsu_MTrfase_RlmN/Cfr"/>
</dbReference>
<dbReference type="PROSITE" id="PS51918">
    <property type="entry name" value="RADICAL_SAM"/>
    <property type="match status" value="1"/>
</dbReference>
<keyword evidence="10" id="KW-0411">Iron-sulfur</keyword>
<evidence type="ECO:0000256" key="3">
    <source>
        <dbReference type="ARBA" id="ARBA00022485"/>
    </source>
</evidence>
<organism evidence="12">
    <name type="scientific">Candidatus Heimdallarchaeum aukensis</name>
    <dbReference type="NCBI Taxonomy" id="2876573"/>
    <lineage>
        <taxon>Archaea</taxon>
        <taxon>Promethearchaeati</taxon>
        <taxon>Candidatus Heimdallarchaeota</taxon>
        <taxon>Candidatus Heimdallarchaeia (ex Rinke et al. 2021) (nom. nud.)</taxon>
        <taxon>Candidatus Heimdallarchaeales</taxon>
        <taxon>Candidatus Heimdallarchaeaceae</taxon>
        <taxon>Candidatus Heimdallarchaeum</taxon>
    </lineage>
</organism>
<dbReference type="AlphaFoldDB" id="A0A9Y1BKX1"/>
<evidence type="ECO:0000256" key="4">
    <source>
        <dbReference type="ARBA" id="ARBA00022490"/>
    </source>
</evidence>
<proteinExistence type="predicted"/>
<sequence>MSDKMEIIGKYGKDDLAILYIAKMDNGQILEFVESTQPPIPREKKWVLIISTMFGCPIQCLMCDAGEYYAGNISKEQMLEEIDFLIKSRFPDTKYIDVPKFKIQFARMGEPALNDDVLEVIRELPSIYDAPGLMPCISTVAPRTAGEFMEKLLVIKDQLYSNGKFQLQFSIHSTNEEIRKKLMTSNIWTLEEIAEYGQRWFKEGDRKITLNFAVAEDYEIDPSVLKRIFDLSKYMIKITPINPTNKAIENNLESAIKEENEHYFPLVEELRKEGFETLISIGEWEENKIGTNCGQFATKYNKGQVEIKETYLTTQYKLN</sequence>
<keyword evidence="6" id="KW-0808">Transferase</keyword>
<evidence type="ECO:0000259" key="11">
    <source>
        <dbReference type="PROSITE" id="PS51918"/>
    </source>
</evidence>
<evidence type="ECO:0000256" key="6">
    <source>
        <dbReference type="ARBA" id="ARBA00022679"/>
    </source>
</evidence>
<dbReference type="PANTHER" id="PTHR30544:SF5">
    <property type="entry name" value="RADICAL SAM CORE DOMAIN-CONTAINING PROTEIN"/>
    <property type="match status" value="1"/>
</dbReference>
<evidence type="ECO:0000256" key="8">
    <source>
        <dbReference type="ARBA" id="ARBA00022723"/>
    </source>
</evidence>
<dbReference type="InterPro" id="IPR013785">
    <property type="entry name" value="Aldolase_TIM"/>
</dbReference>
<feature type="domain" description="Radical SAM core" evidence="11">
    <location>
        <begin position="42"/>
        <end position="276"/>
    </location>
</feature>
<dbReference type="GO" id="GO:0046872">
    <property type="term" value="F:metal ion binding"/>
    <property type="evidence" value="ECO:0007669"/>
    <property type="project" value="UniProtKB-KW"/>
</dbReference>
<comment type="cofactor">
    <cofactor evidence="1">
        <name>[4Fe-4S] cluster</name>
        <dbReference type="ChEBI" id="CHEBI:49883"/>
    </cofactor>
</comment>
<evidence type="ECO:0000256" key="5">
    <source>
        <dbReference type="ARBA" id="ARBA00022603"/>
    </source>
</evidence>
<keyword evidence="7" id="KW-0949">S-adenosyl-L-methionine</keyword>
<dbReference type="SUPFAM" id="SSF102114">
    <property type="entry name" value="Radical SAM enzymes"/>
    <property type="match status" value="1"/>
</dbReference>
<keyword evidence="8" id="KW-0479">Metal-binding</keyword>
<evidence type="ECO:0000313" key="12">
    <source>
        <dbReference type="EMBL" id="UJG40595.1"/>
    </source>
</evidence>
<dbReference type="InterPro" id="IPR040072">
    <property type="entry name" value="Methyltransferase_A"/>
</dbReference>
<evidence type="ECO:0000256" key="9">
    <source>
        <dbReference type="ARBA" id="ARBA00023004"/>
    </source>
</evidence>
<dbReference type="GO" id="GO:0030488">
    <property type="term" value="P:tRNA methylation"/>
    <property type="evidence" value="ECO:0007669"/>
    <property type="project" value="TreeGrafter"/>
</dbReference>
<dbReference type="GO" id="GO:0070475">
    <property type="term" value="P:rRNA base methylation"/>
    <property type="evidence" value="ECO:0007669"/>
    <property type="project" value="TreeGrafter"/>
</dbReference>
<protein>
    <submittedName>
        <fullName evidence="12">Radical SAM protein</fullName>
    </submittedName>
</protein>
<comment type="subcellular location">
    <subcellularLocation>
        <location evidence="2">Cytoplasm</location>
    </subcellularLocation>
</comment>
<dbReference type="EMBL" id="CP084166">
    <property type="protein sequence ID" value="UJG40595.1"/>
    <property type="molecule type" value="Genomic_DNA"/>
</dbReference>
<dbReference type="SFLD" id="SFLDS00029">
    <property type="entry name" value="Radical_SAM"/>
    <property type="match status" value="1"/>
</dbReference>
<dbReference type="PIRSF" id="PIRSF006004">
    <property type="entry name" value="CHP00048"/>
    <property type="match status" value="1"/>
</dbReference>
<evidence type="ECO:0000256" key="2">
    <source>
        <dbReference type="ARBA" id="ARBA00004496"/>
    </source>
</evidence>
<evidence type="ECO:0000256" key="10">
    <source>
        <dbReference type="ARBA" id="ARBA00023014"/>
    </source>
</evidence>
<dbReference type="Proteomes" id="UP001201020">
    <property type="component" value="Chromosome"/>
</dbReference>
<reference evidence="12" key="1">
    <citation type="journal article" date="2022" name="Nat. Microbiol.">
        <title>Unique mobile elements and scalable gene flow at the prokaryote-eukaryote boundary revealed by circularized Asgard archaea genomes.</title>
        <authorList>
            <person name="Wu F."/>
            <person name="Speth D.R."/>
            <person name="Philosof A."/>
            <person name="Cremiere A."/>
            <person name="Narayanan A."/>
            <person name="Barco R.A."/>
            <person name="Connon S.A."/>
            <person name="Amend J.P."/>
            <person name="Antoshechkin I.A."/>
            <person name="Orphan V.J."/>
        </authorList>
    </citation>
    <scope>NUCLEOTIDE SEQUENCE</scope>
    <source>
        <strain evidence="12">PM71</strain>
    </source>
</reference>
<dbReference type="GO" id="GO:0051539">
    <property type="term" value="F:4 iron, 4 sulfur cluster binding"/>
    <property type="evidence" value="ECO:0007669"/>
    <property type="project" value="UniProtKB-KW"/>
</dbReference>
<keyword evidence="5" id="KW-0489">Methyltransferase</keyword>
<dbReference type="Gene3D" id="3.20.20.70">
    <property type="entry name" value="Aldolase class I"/>
    <property type="match status" value="1"/>
</dbReference>
<keyword evidence="9" id="KW-0408">Iron</keyword>
<evidence type="ECO:0000256" key="1">
    <source>
        <dbReference type="ARBA" id="ARBA00001966"/>
    </source>
</evidence>
<dbReference type="InterPro" id="IPR058240">
    <property type="entry name" value="rSAM_sf"/>
</dbReference>
<dbReference type="InterPro" id="IPR007197">
    <property type="entry name" value="rSAM"/>
</dbReference>